<evidence type="ECO:0000256" key="1">
    <source>
        <dbReference type="SAM" id="MobiDB-lite"/>
    </source>
</evidence>
<dbReference type="Pfam" id="PF20360">
    <property type="entry name" value="DUF6655"/>
    <property type="match status" value="1"/>
</dbReference>
<dbReference type="PROSITE" id="PS51257">
    <property type="entry name" value="PROKAR_LIPOPROTEIN"/>
    <property type="match status" value="1"/>
</dbReference>
<accession>A0A934QKW1</accession>
<reference evidence="2" key="1">
    <citation type="submission" date="2017-08" db="EMBL/GenBank/DDBJ databases">
        <authorList>
            <person name="Imhoff J.F."/>
            <person name="Rahn T."/>
            <person name="Kuenzel S."/>
            <person name="Neulinger S.C."/>
        </authorList>
    </citation>
    <scope>NUCLEOTIDE SEQUENCE</scope>
    <source>
        <strain evidence="2">DSM 9154</strain>
    </source>
</reference>
<keyword evidence="3" id="KW-1185">Reference proteome</keyword>
<dbReference type="RefSeq" id="WP_051431874.1">
    <property type="nucleotide sequence ID" value="NZ_NRRE01000030.1"/>
</dbReference>
<dbReference type="AlphaFoldDB" id="A0A934QKW1"/>
<sequence length="211" mass="22924">MTATAARAVVFALLALMIAGCTDIRRTEPERGANEQLLLSTAADEAIKRMEFSLDDGSRVYLDGRYFDSYDRAYAVGALRSALLAQGAHLVSNRGDAEVIVEVRSGALSTTRRDFLVGFPAIEIPVPTTTSLETPELALWKELDRTGIAKFAATVYHADGGLIREVGPVYGLSWLDRNHIVGIAWDVRNTQPDDVPIDPPVSGPDPARKTK</sequence>
<proteinExistence type="predicted"/>
<evidence type="ECO:0000313" key="2">
    <source>
        <dbReference type="EMBL" id="MBK1698761.1"/>
    </source>
</evidence>
<name>A0A934QKW1_9PROT</name>
<protein>
    <submittedName>
        <fullName evidence="2">Uncharacterized protein</fullName>
    </submittedName>
</protein>
<organism evidence="2 3">
    <name type="scientific">Rhodovibrio salinarum</name>
    <dbReference type="NCBI Taxonomy" id="1087"/>
    <lineage>
        <taxon>Bacteria</taxon>
        <taxon>Pseudomonadati</taxon>
        <taxon>Pseudomonadota</taxon>
        <taxon>Alphaproteobacteria</taxon>
        <taxon>Rhodospirillales</taxon>
        <taxon>Rhodovibrionaceae</taxon>
        <taxon>Rhodovibrio</taxon>
    </lineage>
</organism>
<dbReference type="EMBL" id="NRRE01000030">
    <property type="protein sequence ID" value="MBK1698761.1"/>
    <property type="molecule type" value="Genomic_DNA"/>
</dbReference>
<reference evidence="2" key="2">
    <citation type="journal article" date="2020" name="Microorganisms">
        <title>Osmotic Adaptation and Compatible Solute Biosynthesis of Phototrophic Bacteria as Revealed from Genome Analyses.</title>
        <authorList>
            <person name="Imhoff J.F."/>
            <person name="Rahn T."/>
            <person name="Kunzel S."/>
            <person name="Keller A."/>
            <person name="Neulinger S.C."/>
        </authorList>
    </citation>
    <scope>NUCLEOTIDE SEQUENCE</scope>
    <source>
        <strain evidence="2">DSM 9154</strain>
    </source>
</reference>
<feature type="region of interest" description="Disordered" evidence="1">
    <location>
        <begin position="192"/>
        <end position="211"/>
    </location>
</feature>
<gene>
    <name evidence="2" type="ORF">CKO21_16065</name>
</gene>
<dbReference type="InterPro" id="IPR046596">
    <property type="entry name" value="DUF6655"/>
</dbReference>
<dbReference type="Proteomes" id="UP000778970">
    <property type="component" value="Unassembled WGS sequence"/>
</dbReference>
<evidence type="ECO:0000313" key="3">
    <source>
        <dbReference type="Proteomes" id="UP000778970"/>
    </source>
</evidence>
<comment type="caution">
    <text evidence="2">The sequence shown here is derived from an EMBL/GenBank/DDBJ whole genome shotgun (WGS) entry which is preliminary data.</text>
</comment>